<gene>
    <name evidence="2" type="ORF">BC952_1229</name>
</gene>
<accession>A0A495S8X3</accession>
<reference evidence="2 3" key="1">
    <citation type="submission" date="2018-10" db="EMBL/GenBank/DDBJ databases">
        <title>Genomic Encyclopedia of Archaeal and Bacterial Type Strains, Phase II (KMG-II): from individual species to whole genera.</title>
        <authorList>
            <person name="Goeker M."/>
        </authorList>
    </citation>
    <scope>NUCLEOTIDE SEQUENCE [LARGE SCALE GENOMIC DNA]</scope>
    <source>
        <strain evidence="2 3">DSM 15094</strain>
    </source>
</reference>
<dbReference type="EMBL" id="RBXA01000001">
    <property type="protein sequence ID" value="RKS95538.1"/>
    <property type="molecule type" value="Genomic_DNA"/>
</dbReference>
<dbReference type="OrthoDB" id="1364284at2"/>
<comment type="caution">
    <text evidence="2">The sequence shown here is derived from an EMBL/GenBank/DDBJ whole genome shotgun (WGS) entry which is preliminary data.</text>
</comment>
<dbReference type="Proteomes" id="UP000280091">
    <property type="component" value="Unassembled WGS sequence"/>
</dbReference>
<feature type="transmembrane region" description="Helical" evidence="1">
    <location>
        <begin position="45"/>
        <end position="66"/>
    </location>
</feature>
<keyword evidence="3" id="KW-1185">Reference proteome</keyword>
<keyword evidence="1" id="KW-0812">Transmembrane</keyword>
<organism evidence="2 3">
    <name type="scientific">Flavobacterium limicola</name>
    <dbReference type="NCBI Taxonomy" id="180441"/>
    <lineage>
        <taxon>Bacteria</taxon>
        <taxon>Pseudomonadati</taxon>
        <taxon>Bacteroidota</taxon>
        <taxon>Flavobacteriia</taxon>
        <taxon>Flavobacteriales</taxon>
        <taxon>Flavobacteriaceae</taxon>
        <taxon>Flavobacterium</taxon>
    </lineage>
</organism>
<dbReference type="AlphaFoldDB" id="A0A495S8X3"/>
<feature type="transmembrane region" description="Helical" evidence="1">
    <location>
        <begin position="7"/>
        <end position="25"/>
    </location>
</feature>
<keyword evidence="1" id="KW-0472">Membrane</keyword>
<proteinExistence type="predicted"/>
<evidence type="ECO:0000313" key="3">
    <source>
        <dbReference type="Proteomes" id="UP000280091"/>
    </source>
</evidence>
<evidence type="ECO:0000256" key="1">
    <source>
        <dbReference type="SAM" id="Phobius"/>
    </source>
</evidence>
<protein>
    <submittedName>
        <fullName evidence="2">Uncharacterized protein</fullName>
    </submittedName>
</protein>
<sequence length="76" mass="8821">MKNVFMYSMFIIGTMFLIGGVYNFLPFEIKPVEKFGDAYKYGHAVGYVIGKFLNIVIGVTMIKYGYETYLERKIIK</sequence>
<keyword evidence="1" id="KW-1133">Transmembrane helix</keyword>
<evidence type="ECO:0000313" key="2">
    <source>
        <dbReference type="EMBL" id="RKS95538.1"/>
    </source>
</evidence>
<dbReference type="RefSeq" id="WP_121364619.1">
    <property type="nucleotide sequence ID" value="NZ_RBXA01000001.1"/>
</dbReference>
<name>A0A495S8X3_9FLAO</name>